<dbReference type="InterPro" id="IPR011050">
    <property type="entry name" value="Pectin_lyase_fold/virulence"/>
</dbReference>
<comment type="caution">
    <text evidence="11">The sequence shown here is derived from an EMBL/GenBank/DDBJ whole genome shotgun (WGS) entry which is preliminary data.</text>
</comment>
<gene>
    <name evidence="11" type="ORF">RHGRI_003225</name>
</gene>
<dbReference type="PANTHER" id="PTHR31375">
    <property type="match status" value="1"/>
</dbReference>
<keyword evidence="4" id="KW-0964">Secreted</keyword>
<keyword evidence="9" id="KW-0472">Membrane</keyword>
<protein>
    <recommendedName>
        <fullName evidence="13">Pectin lyase-like superfamily protein</fullName>
    </recommendedName>
</protein>
<accession>A0AAV6L558</accession>
<dbReference type="SMART" id="SM00710">
    <property type="entry name" value="PbH1"/>
    <property type="match status" value="2"/>
</dbReference>
<evidence type="ECO:0000256" key="2">
    <source>
        <dbReference type="ARBA" id="ARBA00008834"/>
    </source>
</evidence>
<dbReference type="GO" id="GO:0005975">
    <property type="term" value="P:carbohydrate metabolic process"/>
    <property type="evidence" value="ECO:0007669"/>
    <property type="project" value="InterPro"/>
</dbReference>
<dbReference type="AlphaFoldDB" id="A0AAV6L558"/>
<dbReference type="InterPro" id="IPR000743">
    <property type="entry name" value="Glyco_hydro_28"/>
</dbReference>
<feature type="transmembrane region" description="Helical" evidence="9">
    <location>
        <begin position="408"/>
        <end position="427"/>
    </location>
</feature>
<dbReference type="InterPro" id="IPR006626">
    <property type="entry name" value="PbH1"/>
</dbReference>
<evidence type="ECO:0000256" key="6">
    <source>
        <dbReference type="ARBA" id="ARBA00023295"/>
    </source>
</evidence>
<keyword evidence="6 8" id="KW-0326">Glycosidase</keyword>
<dbReference type="PROSITE" id="PS51257">
    <property type="entry name" value="PROKAR_LIPOPROTEIN"/>
    <property type="match status" value="1"/>
</dbReference>
<dbReference type="GO" id="GO:0071555">
    <property type="term" value="P:cell wall organization"/>
    <property type="evidence" value="ECO:0007669"/>
    <property type="project" value="UniProtKB-KW"/>
</dbReference>
<keyword evidence="9" id="KW-1133">Transmembrane helix</keyword>
<dbReference type="SUPFAM" id="SSF51126">
    <property type="entry name" value="Pectin lyase-like"/>
    <property type="match status" value="1"/>
</dbReference>
<dbReference type="Pfam" id="PF00295">
    <property type="entry name" value="Glyco_hydro_28"/>
    <property type="match status" value="1"/>
</dbReference>
<comment type="similarity">
    <text evidence="2 8">Belongs to the glycosyl hydrolase 28 family.</text>
</comment>
<keyword evidence="3" id="KW-0134">Cell wall</keyword>
<feature type="chain" id="PRO_5043731003" description="Pectin lyase-like superfamily protein" evidence="10">
    <location>
        <begin position="30"/>
        <end position="431"/>
    </location>
</feature>
<dbReference type="Gene3D" id="2.160.20.10">
    <property type="entry name" value="Single-stranded right-handed beta-helix, Pectin lyase-like"/>
    <property type="match status" value="1"/>
</dbReference>
<reference evidence="11" key="1">
    <citation type="submission" date="2020-08" db="EMBL/GenBank/DDBJ databases">
        <title>Plant Genome Project.</title>
        <authorList>
            <person name="Zhang R.-G."/>
        </authorList>
    </citation>
    <scope>NUCLEOTIDE SEQUENCE</scope>
    <source>
        <strain evidence="11">WSP0</strain>
        <tissue evidence="11">Leaf</tissue>
    </source>
</reference>
<evidence type="ECO:0000313" key="12">
    <source>
        <dbReference type="Proteomes" id="UP000823749"/>
    </source>
</evidence>
<keyword evidence="10" id="KW-0732">Signal</keyword>
<keyword evidence="12" id="KW-1185">Reference proteome</keyword>
<evidence type="ECO:0000256" key="1">
    <source>
        <dbReference type="ARBA" id="ARBA00004191"/>
    </source>
</evidence>
<comment type="subcellular location">
    <subcellularLocation>
        <location evidence="1">Secreted</location>
        <location evidence="1">Cell wall</location>
    </subcellularLocation>
</comment>
<sequence>MACSMGRRASSIGLLIVLCLALVSCGANARGGRGGGGGRGVPNVVIGKEFNVLQHGAVPGGRVDSTEGFMQAWIAACAYPSAARVVIPPGVFKVAEIIFSGPCKSPTPIVVQLMGTVRADSDLSNYPDKGWITVTRVNGIMILGGGTLDAQGANVWKYNDCKRNSDCVHLPATLYLVNVQNARIQWVHLVNSMGFHMHVSECQDVRVNHVDITAPAESPNTDGIHVSKSQIVKIGTTNIATGDDCISVGQGAMNVTVKKVTCGPGHGFSVGSLGKLPNELDVRGVIVRNCTLTGTTNGVRIKTFPASDPSRASGIVFGNIVMNNVVNPVIIDQSYGGRPTDQVRMIQELNLSTFKHQVQRCQEHRYSLLEPEIEKIQNEKEKMSIELDQDIHALKAQIESTKYQVINYLLYTLIVTSGVFVAMIRFMKDSA</sequence>
<evidence type="ECO:0000256" key="9">
    <source>
        <dbReference type="SAM" id="Phobius"/>
    </source>
</evidence>
<keyword evidence="9" id="KW-0812">Transmembrane</keyword>
<dbReference type="EMBL" id="JACTNZ010000002">
    <property type="protein sequence ID" value="KAG5559860.1"/>
    <property type="molecule type" value="Genomic_DNA"/>
</dbReference>
<proteinExistence type="inferred from homology"/>
<evidence type="ECO:0000256" key="3">
    <source>
        <dbReference type="ARBA" id="ARBA00022512"/>
    </source>
</evidence>
<evidence type="ECO:0000256" key="10">
    <source>
        <dbReference type="SAM" id="SignalP"/>
    </source>
</evidence>
<evidence type="ECO:0000256" key="4">
    <source>
        <dbReference type="ARBA" id="ARBA00022525"/>
    </source>
</evidence>
<evidence type="ECO:0000313" key="11">
    <source>
        <dbReference type="EMBL" id="KAG5559860.1"/>
    </source>
</evidence>
<evidence type="ECO:0000256" key="8">
    <source>
        <dbReference type="RuleBase" id="RU361169"/>
    </source>
</evidence>
<dbReference type="GO" id="GO:0004650">
    <property type="term" value="F:polygalacturonase activity"/>
    <property type="evidence" value="ECO:0007669"/>
    <property type="project" value="InterPro"/>
</dbReference>
<dbReference type="InterPro" id="IPR012334">
    <property type="entry name" value="Pectin_lyas_fold"/>
</dbReference>
<keyword evidence="5 8" id="KW-0378">Hydrolase</keyword>
<feature type="signal peptide" evidence="10">
    <location>
        <begin position="1"/>
        <end position="29"/>
    </location>
</feature>
<evidence type="ECO:0008006" key="13">
    <source>
        <dbReference type="Google" id="ProtNLM"/>
    </source>
</evidence>
<keyword evidence="7" id="KW-0961">Cell wall biogenesis/degradation</keyword>
<organism evidence="11 12">
    <name type="scientific">Rhododendron griersonianum</name>
    <dbReference type="NCBI Taxonomy" id="479676"/>
    <lineage>
        <taxon>Eukaryota</taxon>
        <taxon>Viridiplantae</taxon>
        <taxon>Streptophyta</taxon>
        <taxon>Embryophyta</taxon>
        <taxon>Tracheophyta</taxon>
        <taxon>Spermatophyta</taxon>
        <taxon>Magnoliopsida</taxon>
        <taxon>eudicotyledons</taxon>
        <taxon>Gunneridae</taxon>
        <taxon>Pentapetalae</taxon>
        <taxon>asterids</taxon>
        <taxon>Ericales</taxon>
        <taxon>Ericaceae</taxon>
        <taxon>Ericoideae</taxon>
        <taxon>Rhodoreae</taxon>
        <taxon>Rhododendron</taxon>
    </lineage>
</organism>
<name>A0AAV6L558_9ERIC</name>
<evidence type="ECO:0000256" key="5">
    <source>
        <dbReference type="ARBA" id="ARBA00022801"/>
    </source>
</evidence>
<dbReference type="Proteomes" id="UP000823749">
    <property type="component" value="Chromosome 2"/>
</dbReference>
<evidence type="ECO:0000256" key="7">
    <source>
        <dbReference type="ARBA" id="ARBA00023316"/>
    </source>
</evidence>